<evidence type="ECO:0000313" key="2">
    <source>
        <dbReference type="Proteomes" id="UP000294292"/>
    </source>
</evidence>
<proteinExistence type="predicted"/>
<dbReference type="OrthoDB" id="2455383at2"/>
<gene>
    <name evidence="1" type="ORF">E2636_03565</name>
</gene>
<evidence type="ECO:0000313" key="1">
    <source>
        <dbReference type="EMBL" id="QBP40282.1"/>
    </source>
</evidence>
<protein>
    <submittedName>
        <fullName evidence="1">Uncharacterized protein</fullName>
    </submittedName>
</protein>
<dbReference type="InterPro" id="IPR023118">
    <property type="entry name" value="YqaI_dom_sf"/>
</dbReference>
<dbReference type="EMBL" id="CP038015">
    <property type="protein sequence ID" value="QBP40282.1"/>
    <property type="molecule type" value="Genomic_DNA"/>
</dbReference>
<dbReference type="AlphaFoldDB" id="A0A4P6ZV48"/>
<dbReference type="RefSeq" id="WP_134209017.1">
    <property type="nucleotide sequence ID" value="NZ_CP038015.1"/>
</dbReference>
<reference evidence="1 2" key="1">
    <citation type="submission" date="2019-03" db="EMBL/GenBank/DDBJ databases">
        <title>Complete genome sequence of Paenisporosarcina antarctica CGMCC 1.6503T.</title>
        <authorList>
            <person name="Rong J.-C."/>
            <person name="Chi N.-Y."/>
            <person name="Zhang Q.-F."/>
        </authorList>
    </citation>
    <scope>NUCLEOTIDE SEQUENCE [LARGE SCALE GENOMIC DNA]</scope>
    <source>
        <strain evidence="1 2">CGMCC 1.6503</strain>
    </source>
</reference>
<dbReference type="Gene3D" id="3.30.40.30">
    <property type="entry name" value="YqaI domain"/>
    <property type="match status" value="1"/>
</dbReference>
<dbReference type="Proteomes" id="UP000294292">
    <property type="component" value="Chromosome"/>
</dbReference>
<sequence length="74" mass="8199">MPIENPMITGVGLPSDPQQAIVVYNCDYCNGEIYEGDSYVVYEGLTFCGSDHLGEHLVKQSLAEELTAQIEKFQ</sequence>
<organism evidence="1 2">
    <name type="scientific">Paenisporosarcina antarctica</name>
    <dbReference type="NCBI Taxonomy" id="417367"/>
    <lineage>
        <taxon>Bacteria</taxon>
        <taxon>Bacillati</taxon>
        <taxon>Bacillota</taxon>
        <taxon>Bacilli</taxon>
        <taxon>Bacillales</taxon>
        <taxon>Caryophanaceae</taxon>
        <taxon>Paenisporosarcina</taxon>
    </lineage>
</organism>
<accession>A0A4P6ZV48</accession>
<name>A0A4P6ZV48_9BACL</name>
<keyword evidence="2" id="KW-1185">Reference proteome</keyword>
<dbReference type="KEGG" id="panc:E2636_03565"/>